<feature type="region of interest" description="Disordered" evidence="1">
    <location>
        <begin position="1"/>
        <end position="71"/>
    </location>
</feature>
<sequence>MQQRIRQHIPAQQEMHPQQHLHHQQQLHAQQQLHNHQQLIHTQQQQPQQQQPQPRPQSQQQSQQHLNHSQQNGIISRQNQPLLSQGTQQAFYERDNNAMHLKEPIIQQIPGNYPFQQDNIQICGQVPAVTTETLTSSMSSLSTKPDNVSSSGSQYGLNILGRSVVPQPQQIFPHQQEHIPPSSSSGVKPLRKKSKTGCTCCKLRKVKCDETHPNCINCMKRGIQCIYGAQSKDQNNSKLLLKKKPGMSNDKVALDPNSPANGEMSSVGPYSIKNFNDLSYNYALYEEYLLGYGGSLSQSTTNYLLSLTPGSEIDIKTGRFVLPSQTTKDLIFCLLQLDNTLDSDIRECLLDENISNEELQKVMGERRKFYYQRKLQLYSRINFEFVEYFTTQYYFKLSENNTVQKGYLAAFGLSHKYEHMLHLFLALISLDFYQNGSKIYIEQKQGKNTSRPRISDSRLKTERKDYLKLSQYHHAKSLELFHPNSKPKSIEEALTSTVAALLQLVYYSLSPDYKMTDPAFFKLAAGLSYFYQSGKPVYPTNTIIHKAIFTVAHHEDLSKYRLNQSQIFFPRYITDLLSLQPFEEGGQSASVIELHINNYHDYYITAINDLFVGYKQVFNTELPEHDFIAILTRWIIDLPSEFQVLIGMKDSRALIIFAHYIMLLQSMVPVDSWNRLVMNEELKHIDLMLEKDWKPWLNVPYYCASDLASNDDYIESLE</sequence>
<dbReference type="Proteomes" id="UP001165120">
    <property type="component" value="Unassembled WGS sequence"/>
</dbReference>
<dbReference type="GO" id="GO:0008270">
    <property type="term" value="F:zinc ion binding"/>
    <property type="evidence" value="ECO:0007669"/>
    <property type="project" value="InterPro"/>
</dbReference>
<feature type="compositionally biased region" description="Low complexity" evidence="1">
    <location>
        <begin position="26"/>
        <end position="71"/>
    </location>
</feature>
<dbReference type="CDD" id="cd00067">
    <property type="entry name" value="GAL4"/>
    <property type="match status" value="1"/>
</dbReference>
<dbReference type="PANTHER" id="PTHR47657:SF7">
    <property type="entry name" value="STEROL REGULATORY ELEMENT-BINDING PROTEIN ECM22"/>
    <property type="match status" value="1"/>
</dbReference>
<dbReference type="InterPro" id="IPR052400">
    <property type="entry name" value="Zn2-C6_fungal_TF"/>
</dbReference>
<dbReference type="SMART" id="SM00066">
    <property type="entry name" value="GAL4"/>
    <property type="match status" value="1"/>
</dbReference>
<dbReference type="Gene3D" id="4.10.240.10">
    <property type="entry name" value="Zn(2)-C6 fungal-type DNA-binding domain"/>
    <property type="match status" value="1"/>
</dbReference>
<keyword evidence="4" id="KW-1185">Reference proteome</keyword>
<organism evidence="3 4">
    <name type="scientific">Candida boidinii</name>
    <name type="common">Yeast</name>
    <dbReference type="NCBI Taxonomy" id="5477"/>
    <lineage>
        <taxon>Eukaryota</taxon>
        <taxon>Fungi</taxon>
        <taxon>Dikarya</taxon>
        <taxon>Ascomycota</taxon>
        <taxon>Saccharomycotina</taxon>
        <taxon>Pichiomycetes</taxon>
        <taxon>Pichiales</taxon>
        <taxon>Pichiaceae</taxon>
        <taxon>Ogataea</taxon>
        <taxon>Ogataea/Candida clade</taxon>
    </lineage>
</organism>
<dbReference type="PANTHER" id="PTHR47657">
    <property type="entry name" value="STEROL REGULATORY ELEMENT-BINDING PROTEIN ECM22"/>
    <property type="match status" value="1"/>
</dbReference>
<evidence type="ECO:0000256" key="1">
    <source>
        <dbReference type="SAM" id="MobiDB-lite"/>
    </source>
</evidence>
<dbReference type="PROSITE" id="PS50048">
    <property type="entry name" value="ZN2_CY6_FUNGAL_2"/>
    <property type="match status" value="1"/>
</dbReference>
<dbReference type="SUPFAM" id="SSF57701">
    <property type="entry name" value="Zn2/Cys6 DNA-binding domain"/>
    <property type="match status" value="1"/>
</dbReference>
<evidence type="ECO:0000259" key="2">
    <source>
        <dbReference type="PROSITE" id="PS50048"/>
    </source>
</evidence>
<dbReference type="PROSITE" id="PS00463">
    <property type="entry name" value="ZN2_CY6_FUNGAL_1"/>
    <property type="match status" value="1"/>
</dbReference>
<dbReference type="InterPro" id="IPR001138">
    <property type="entry name" value="Zn2Cys6_DnaBD"/>
</dbReference>
<name>A0A9W6T2Z0_CANBO</name>
<gene>
    <name evidence="3" type="ORF">Cboi02_000479400</name>
</gene>
<dbReference type="AlphaFoldDB" id="A0A9W6T2Z0"/>
<evidence type="ECO:0000313" key="4">
    <source>
        <dbReference type="Proteomes" id="UP001165120"/>
    </source>
</evidence>
<feature type="domain" description="Zn(2)-C6 fungal-type" evidence="2">
    <location>
        <begin position="197"/>
        <end position="227"/>
    </location>
</feature>
<reference evidence="3" key="1">
    <citation type="submission" date="2023-04" db="EMBL/GenBank/DDBJ databases">
        <title>Candida boidinii NBRC 10035.</title>
        <authorList>
            <person name="Ichikawa N."/>
            <person name="Sato H."/>
            <person name="Tonouchi N."/>
        </authorList>
    </citation>
    <scope>NUCLEOTIDE SEQUENCE</scope>
    <source>
        <strain evidence="3">NBRC 10035</strain>
    </source>
</reference>
<dbReference type="Pfam" id="PF00172">
    <property type="entry name" value="Zn_clus"/>
    <property type="match status" value="1"/>
</dbReference>
<dbReference type="EMBL" id="BSXN01002065">
    <property type="protein sequence ID" value="GME75462.1"/>
    <property type="molecule type" value="Genomic_DNA"/>
</dbReference>
<protein>
    <submittedName>
        <fullName evidence="3">Unnamed protein product</fullName>
    </submittedName>
</protein>
<proteinExistence type="predicted"/>
<dbReference type="GO" id="GO:0000981">
    <property type="term" value="F:DNA-binding transcription factor activity, RNA polymerase II-specific"/>
    <property type="evidence" value="ECO:0007669"/>
    <property type="project" value="InterPro"/>
</dbReference>
<evidence type="ECO:0000313" key="3">
    <source>
        <dbReference type="EMBL" id="GME75462.1"/>
    </source>
</evidence>
<comment type="caution">
    <text evidence="3">The sequence shown here is derived from an EMBL/GenBank/DDBJ whole genome shotgun (WGS) entry which is preliminary data.</text>
</comment>
<accession>A0A9W6T2Z0</accession>
<dbReference type="InterPro" id="IPR036864">
    <property type="entry name" value="Zn2-C6_fun-type_DNA-bd_sf"/>
</dbReference>